<evidence type="ECO:0000256" key="3">
    <source>
        <dbReference type="ARBA" id="ARBA00022692"/>
    </source>
</evidence>
<gene>
    <name evidence="8" type="ORF">M9Y10_037893</name>
</gene>
<evidence type="ECO:0000256" key="5">
    <source>
        <dbReference type="ARBA" id="ARBA00022989"/>
    </source>
</evidence>
<evidence type="ECO:0000256" key="4">
    <source>
        <dbReference type="ARBA" id="ARBA00022968"/>
    </source>
</evidence>
<dbReference type="PANTHER" id="PTHR23033">
    <property type="entry name" value="BETA1,3-GALACTOSYLTRANSFERASE"/>
    <property type="match status" value="1"/>
</dbReference>
<dbReference type="Proteomes" id="UP001470230">
    <property type="component" value="Unassembled WGS sequence"/>
</dbReference>
<dbReference type="PANTHER" id="PTHR23033:SF50">
    <property type="entry name" value="HEXOSYLTRANSFERASE"/>
    <property type="match status" value="1"/>
</dbReference>
<name>A0ABR2K6W6_9EUKA</name>
<proteinExistence type="inferred from homology"/>
<protein>
    <submittedName>
        <fullName evidence="8">Uncharacterized protein</fullName>
    </submittedName>
</protein>
<evidence type="ECO:0000313" key="9">
    <source>
        <dbReference type="Proteomes" id="UP001470230"/>
    </source>
</evidence>
<dbReference type="InterPro" id="IPR026050">
    <property type="entry name" value="C1GALT1/C1GALT1_chp1"/>
</dbReference>
<keyword evidence="9" id="KW-1185">Reference proteome</keyword>
<keyword evidence="5 7" id="KW-1133">Transmembrane helix</keyword>
<dbReference type="Gene3D" id="3.90.550.50">
    <property type="match status" value="1"/>
</dbReference>
<evidence type="ECO:0000256" key="1">
    <source>
        <dbReference type="ARBA" id="ARBA00004606"/>
    </source>
</evidence>
<comment type="similarity">
    <text evidence="2">Belongs to the glycosyltransferase 31 family. Beta3-Gal-T subfamily.</text>
</comment>
<evidence type="ECO:0000256" key="2">
    <source>
        <dbReference type="ARBA" id="ARBA00006462"/>
    </source>
</evidence>
<keyword evidence="3 7" id="KW-0812">Transmembrane</keyword>
<feature type="transmembrane region" description="Helical" evidence="7">
    <location>
        <begin position="16"/>
        <end position="37"/>
    </location>
</feature>
<accession>A0ABR2K6W6</accession>
<reference evidence="8 9" key="1">
    <citation type="submission" date="2024-04" db="EMBL/GenBank/DDBJ databases">
        <title>Tritrichomonas musculus Genome.</title>
        <authorList>
            <person name="Alves-Ferreira E."/>
            <person name="Grigg M."/>
            <person name="Lorenzi H."/>
            <person name="Galac M."/>
        </authorList>
    </citation>
    <scope>NUCLEOTIDE SEQUENCE [LARGE SCALE GENOMIC DNA]</scope>
    <source>
        <strain evidence="8 9">EAF2021</strain>
    </source>
</reference>
<organism evidence="8 9">
    <name type="scientific">Tritrichomonas musculus</name>
    <dbReference type="NCBI Taxonomy" id="1915356"/>
    <lineage>
        <taxon>Eukaryota</taxon>
        <taxon>Metamonada</taxon>
        <taxon>Parabasalia</taxon>
        <taxon>Tritrichomonadida</taxon>
        <taxon>Tritrichomonadidae</taxon>
        <taxon>Tritrichomonas</taxon>
    </lineage>
</organism>
<evidence type="ECO:0000256" key="7">
    <source>
        <dbReference type="SAM" id="Phobius"/>
    </source>
</evidence>
<comment type="caution">
    <text evidence="8">The sequence shown here is derived from an EMBL/GenBank/DDBJ whole genome shotgun (WGS) entry which is preliminary data.</text>
</comment>
<keyword evidence="4" id="KW-0735">Signal-anchor</keyword>
<keyword evidence="6 7" id="KW-0472">Membrane</keyword>
<dbReference type="EMBL" id="JAPFFF010000006">
    <property type="protein sequence ID" value="KAK8886860.1"/>
    <property type="molecule type" value="Genomic_DNA"/>
</dbReference>
<evidence type="ECO:0000313" key="8">
    <source>
        <dbReference type="EMBL" id="KAK8886860.1"/>
    </source>
</evidence>
<evidence type="ECO:0000256" key="6">
    <source>
        <dbReference type="ARBA" id="ARBA00023136"/>
    </source>
</evidence>
<sequence>MLHPPKLRPMIKSSRLRILFIFITVFLTIAISSFYLINLNQKYPRPIVSSYIPNDANIDSDQPKEVITSNTSIAFYVIAGASQKGLDPDLRGTFWEPQLKYYKFNHSITYLSDGPLSVNGVDFLVLPEGKGNFEDKQFCIRAPETWIHFNKYNLDKKWYFRGIHDTYINMPELLKFINELENKGDPMKTYNFAYNMHEYGHMYYPHGGTGYLFSNYAMRKFYRNIDRFRRICQGAFDDVALTPFFQGLGLNVMDYQTNKFIVTWPLTQTDVILKKKYAEVKDCPPYYQLYEGGPKLLPCPAHTAASVHFHRVPMNLVHRIIQETPPNFAVYFPDPNTPLFCKMDHDVI</sequence>
<comment type="subcellular location">
    <subcellularLocation>
        <location evidence="1">Membrane</location>
        <topology evidence="1">Single-pass type II membrane protein</topology>
    </subcellularLocation>
</comment>